<evidence type="ECO:0000256" key="5">
    <source>
        <dbReference type="ARBA" id="ARBA00022553"/>
    </source>
</evidence>
<evidence type="ECO:0000256" key="4">
    <source>
        <dbReference type="ARBA" id="ARBA00022475"/>
    </source>
</evidence>
<dbReference type="SUPFAM" id="SSF52172">
    <property type="entry name" value="CheY-like"/>
    <property type="match status" value="1"/>
</dbReference>
<dbReference type="RefSeq" id="WP_165973649.1">
    <property type="nucleotide sequence ID" value="NZ_SMCS01000008.1"/>
</dbReference>
<dbReference type="PROSITE" id="PS50109">
    <property type="entry name" value="HIS_KIN"/>
    <property type="match status" value="1"/>
</dbReference>
<dbReference type="InterPro" id="IPR001638">
    <property type="entry name" value="Solute-binding_3/MltF_N"/>
</dbReference>
<evidence type="ECO:0000256" key="16">
    <source>
        <dbReference type="PROSITE-ProRule" id="PRU00110"/>
    </source>
</evidence>
<feature type="transmembrane region" description="Helical" evidence="18">
    <location>
        <begin position="524"/>
        <end position="542"/>
    </location>
</feature>
<evidence type="ECO:0000256" key="17">
    <source>
        <dbReference type="PROSITE-ProRule" id="PRU00169"/>
    </source>
</evidence>
<dbReference type="SUPFAM" id="SSF55874">
    <property type="entry name" value="ATPase domain of HSP90 chaperone/DNA topoisomerase II/histidine kinase"/>
    <property type="match status" value="1"/>
</dbReference>
<dbReference type="PROSITE" id="PS50110">
    <property type="entry name" value="RESPONSE_REGULATORY"/>
    <property type="match status" value="1"/>
</dbReference>
<dbReference type="InterPro" id="IPR036641">
    <property type="entry name" value="HPT_dom_sf"/>
</dbReference>
<dbReference type="SMART" id="SM00388">
    <property type="entry name" value="HisKA"/>
    <property type="match status" value="1"/>
</dbReference>
<dbReference type="SMART" id="SM00448">
    <property type="entry name" value="REC"/>
    <property type="match status" value="1"/>
</dbReference>
<dbReference type="SUPFAM" id="SSF53850">
    <property type="entry name" value="Periplasmic binding protein-like II"/>
    <property type="match status" value="2"/>
</dbReference>
<keyword evidence="4" id="KW-1003">Cell membrane</keyword>
<dbReference type="FunFam" id="3.30.565.10:FF:000010">
    <property type="entry name" value="Sensor histidine kinase RcsC"/>
    <property type="match status" value="1"/>
</dbReference>
<keyword evidence="10" id="KW-0067">ATP-binding</keyword>
<dbReference type="InterPro" id="IPR003661">
    <property type="entry name" value="HisK_dim/P_dom"/>
</dbReference>
<dbReference type="CDD" id="cd01007">
    <property type="entry name" value="PBP2_BvgS_HisK_like"/>
    <property type="match status" value="2"/>
</dbReference>
<comment type="catalytic activity">
    <reaction evidence="1">
        <text>ATP + protein L-histidine = ADP + protein N-phospho-L-histidine.</text>
        <dbReference type="EC" id="2.7.13.3"/>
    </reaction>
</comment>
<proteinExistence type="predicted"/>
<evidence type="ECO:0000256" key="1">
    <source>
        <dbReference type="ARBA" id="ARBA00000085"/>
    </source>
</evidence>
<dbReference type="CDD" id="cd17546">
    <property type="entry name" value="REC_hyHK_CKI1_RcsC-like"/>
    <property type="match status" value="1"/>
</dbReference>
<evidence type="ECO:0000256" key="10">
    <source>
        <dbReference type="ARBA" id="ARBA00022840"/>
    </source>
</evidence>
<evidence type="ECO:0000256" key="12">
    <source>
        <dbReference type="ARBA" id="ARBA00023012"/>
    </source>
</evidence>
<dbReference type="Pfam" id="PF00497">
    <property type="entry name" value="SBP_bac_3"/>
    <property type="match status" value="2"/>
</dbReference>
<dbReference type="AlphaFoldDB" id="A0A4R3YI73"/>
<evidence type="ECO:0000256" key="18">
    <source>
        <dbReference type="SAM" id="Phobius"/>
    </source>
</evidence>
<evidence type="ECO:0000256" key="2">
    <source>
        <dbReference type="ARBA" id="ARBA00004429"/>
    </source>
</evidence>
<evidence type="ECO:0000256" key="19">
    <source>
        <dbReference type="SAM" id="SignalP"/>
    </source>
</evidence>
<keyword evidence="6" id="KW-0808">Transferase</keyword>
<sequence>MSSFKYFVLIFLLAATSGVRAGAGDPTPAEKTWLVRHPIIEVATYSEGFAPFEMERDGRIEGLAPNYLRELARRLGVEPRFKVYPTWDDALAAARAGEVDLLMNVTPTPERSRFLLFGQPYFEQMPVLVTRRDDANLTNFSDLNGRTVATQKSFVEAETIDRYMPDAKVIEAASAEGALRMVADGTADATIDDPNSARIAIDKAQLGDRLRIGPVAALPISTFGFAVPRDRDRAPLLGALDRVLGSLTAEEHARLRAPWVGGDPGRFATQSGVPFSDAERAWLARLPVLRIGIDPTAAPISMVDRDGHAEGIGADFLAEISHTLGLRTSFIATPGWAATRARVAHGDIDILPAVSPFGDALERPFDFSTPYLEFPIMIVTREDRPTMSGLTELANLKVAANITKPPVAAVANQLQHSTIEPVDSTAEGLAAVAEGRADAFIGDIATSEFIMRRDYPGRLKFAAPTGQLAIYAVGVSREYAPLLPLINRVLGHMSDRRTREIRNTWLSSEYTYGGSWGAIARKTLPALLLALALLATISYAYLRLRRETRKRMDSEAQLADVTHHIPAVVYRCRYYEDGRLDFLYVGGNPEPIFGIPAASFIADERLAFARIEPDDQPVLMAEVARAATTLTPIKAVMRIRDTDPVRWVASHAIPSEVEGAVDFTGYWVDVSHERQQAEQLAAARDLAESATRAKSEFLATMSHEIRTPMNGVIGMLELLGDTPLDARQRRMLGTVETSAAALLQILDDVLDVSRIEAGRLSIERTPVDLRALVRSVRDLLTRQADEKGLTFVVEVEKNVAGLVLTDSVRVRQILLNLVSNALKFTASGSVTVSLAATAESDTAEPAEKQRLLFCVADTGIGVTPEQAARLFEPFSQAESSTTRRYGGSGLGLAICRRLTDLLGGTIAMTSEPGRGTQVVVELTVDICPIGTVVAASHVTTPVTPRMADGGHLHVLVAEDNPINQALVAAQLQKLGHTSHVVANGVEALEAWSTGVYDVLVTDCHMPELDGYGLARAIREREAGTGNHLHIVAMTANALPDAEARCRAAGMDAYVAKPLRSAELQAKLIASAVPVAGSHADWDLDELLETFGDPDVLRALVTQFVTATKVDIEALPGLVSRCDGAKAIEWLHRVTGGMRVFGPSSTAAEGEALEHAFHAGGGTAEWSRLEAFGPRLELYLAGLARSAQDL</sequence>
<keyword evidence="13 18" id="KW-0472">Membrane</keyword>
<protein>
    <recommendedName>
        <fullName evidence="15">Sensory/regulatory protein RpfC</fullName>
        <ecNumber evidence="3">2.7.13.3</ecNumber>
    </recommendedName>
</protein>
<feature type="modified residue" description="4-aspartylphosphate" evidence="17">
    <location>
        <position position="1002"/>
    </location>
</feature>
<dbReference type="Gene3D" id="3.30.565.10">
    <property type="entry name" value="Histidine kinase-like ATPase, C-terminal domain"/>
    <property type="match status" value="1"/>
</dbReference>
<evidence type="ECO:0000259" key="20">
    <source>
        <dbReference type="PROSITE" id="PS50109"/>
    </source>
</evidence>
<keyword evidence="11 18" id="KW-1133">Transmembrane helix</keyword>
<dbReference type="SUPFAM" id="SSF47226">
    <property type="entry name" value="Histidine-containing phosphotransfer domain, HPT domain"/>
    <property type="match status" value="1"/>
</dbReference>
<dbReference type="Gene3D" id="3.30.450.20">
    <property type="entry name" value="PAS domain"/>
    <property type="match status" value="1"/>
</dbReference>
<evidence type="ECO:0000256" key="3">
    <source>
        <dbReference type="ARBA" id="ARBA00012438"/>
    </source>
</evidence>
<dbReference type="GO" id="GO:0005886">
    <property type="term" value="C:plasma membrane"/>
    <property type="evidence" value="ECO:0007669"/>
    <property type="project" value="UniProtKB-SubCell"/>
</dbReference>
<comment type="subunit">
    <text evidence="14">At low DSF concentrations, interacts with RpfF.</text>
</comment>
<feature type="modified residue" description="Phosphohistidine" evidence="16">
    <location>
        <position position="1131"/>
    </location>
</feature>
<keyword evidence="7 18" id="KW-0812">Transmembrane</keyword>
<dbReference type="EMBL" id="SMCS01000008">
    <property type="protein sequence ID" value="TCV92047.1"/>
    <property type="molecule type" value="Genomic_DNA"/>
</dbReference>
<keyword evidence="12" id="KW-0902">Two-component regulatory system</keyword>
<dbReference type="InterPro" id="IPR005467">
    <property type="entry name" value="His_kinase_dom"/>
</dbReference>
<name>A0A4R3YI73_9GAMM</name>
<evidence type="ECO:0000256" key="6">
    <source>
        <dbReference type="ARBA" id="ARBA00022679"/>
    </source>
</evidence>
<comment type="caution">
    <text evidence="23">The sequence shown here is derived from an EMBL/GenBank/DDBJ whole genome shotgun (WGS) entry which is preliminary data.</text>
</comment>
<keyword evidence="19" id="KW-0732">Signal</keyword>
<dbReference type="InterPro" id="IPR036097">
    <property type="entry name" value="HisK_dim/P_sf"/>
</dbReference>
<dbReference type="InterPro" id="IPR004358">
    <property type="entry name" value="Sig_transdc_His_kin-like_C"/>
</dbReference>
<dbReference type="Pfam" id="PF00512">
    <property type="entry name" value="HisKA"/>
    <property type="match status" value="1"/>
</dbReference>
<evidence type="ECO:0000259" key="21">
    <source>
        <dbReference type="PROSITE" id="PS50110"/>
    </source>
</evidence>
<dbReference type="FunFam" id="1.10.287.130:FF:000002">
    <property type="entry name" value="Two-component osmosensing histidine kinase"/>
    <property type="match status" value="1"/>
</dbReference>
<evidence type="ECO:0000256" key="9">
    <source>
        <dbReference type="ARBA" id="ARBA00022777"/>
    </source>
</evidence>
<dbReference type="InterPro" id="IPR001789">
    <property type="entry name" value="Sig_transdc_resp-reg_receiver"/>
</dbReference>
<dbReference type="Pfam" id="PF02518">
    <property type="entry name" value="HATPase_c"/>
    <property type="match status" value="1"/>
</dbReference>
<feature type="domain" description="Histidine kinase" evidence="20">
    <location>
        <begin position="700"/>
        <end position="926"/>
    </location>
</feature>
<evidence type="ECO:0000256" key="13">
    <source>
        <dbReference type="ARBA" id="ARBA00023136"/>
    </source>
</evidence>
<dbReference type="PANTHER" id="PTHR45339:SF1">
    <property type="entry name" value="HYBRID SIGNAL TRANSDUCTION HISTIDINE KINASE J"/>
    <property type="match status" value="1"/>
</dbReference>
<dbReference type="PANTHER" id="PTHR45339">
    <property type="entry name" value="HYBRID SIGNAL TRANSDUCTION HISTIDINE KINASE J"/>
    <property type="match status" value="1"/>
</dbReference>
<evidence type="ECO:0000256" key="14">
    <source>
        <dbReference type="ARBA" id="ARBA00064003"/>
    </source>
</evidence>
<keyword evidence="9 23" id="KW-0418">Kinase</keyword>
<dbReference type="Proteomes" id="UP000295645">
    <property type="component" value="Unassembled WGS sequence"/>
</dbReference>
<dbReference type="InterPro" id="IPR008207">
    <property type="entry name" value="Sig_transdc_His_kin_Hpt_dom"/>
</dbReference>
<dbReference type="InterPro" id="IPR011006">
    <property type="entry name" value="CheY-like_superfamily"/>
</dbReference>
<dbReference type="Pfam" id="PF00072">
    <property type="entry name" value="Response_reg"/>
    <property type="match status" value="1"/>
</dbReference>
<evidence type="ECO:0000256" key="15">
    <source>
        <dbReference type="ARBA" id="ARBA00068150"/>
    </source>
</evidence>
<dbReference type="EC" id="2.7.13.3" evidence="3"/>
<dbReference type="PRINTS" id="PR00344">
    <property type="entry name" value="BCTRLSENSOR"/>
</dbReference>
<reference evidence="23 24" key="1">
    <citation type="submission" date="2019-03" db="EMBL/GenBank/DDBJ databases">
        <title>Above-ground endophytic microbial communities from plants in different locations in the United States.</title>
        <authorList>
            <person name="Frank C."/>
        </authorList>
    </citation>
    <scope>NUCLEOTIDE SEQUENCE [LARGE SCALE GENOMIC DNA]</scope>
    <source>
        <strain evidence="23 24">LP_13_YM</strain>
    </source>
</reference>
<dbReference type="CDD" id="cd00082">
    <property type="entry name" value="HisKA"/>
    <property type="match status" value="1"/>
</dbReference>
<feature type="chain" id="PRO_5020440838" description="Sensory/regulatory protein RpfC" evidence="19">
    <location>
        <begin position="22"/>
        <end position="1189"/>
    </location>
</feature>
<accession>A0A4R3YI73</accession>
<dbReference type="SMART" id="SM00062">
    <property type="entry name" value="PBPb"/>
    <property type="match status" value="2"/>
</dbReference>
<evidence type="ECO:0000256" key="11">
    <source>
        <dbReference type="ARBA" id="ARBA00022989"/>
    </source>
</evidence>
<evidence type="ECO:0000256" key="8">
    <source>
        <dbReference type="ARBA" id="ARBA00022741"/>
    </source>
</evidence>
<dbReference type="SMART" id="SM00387">
    <property type="entry name" value="HATPase_c"/>
    <property type="match status" value="1"/>
</dbReference>
<keyword evidence="24" id="KW-1185">Reference proteome</keyword>
<dbReference type="Gene3D" id="3.40.190.10">
    <property type="entry name" value="Periplasmic binding protein-like II"/>
    <property type="match status" value="4"/>
</dbReference>
<evidence type="ECO:0000313" key="23">
    <source>
        <dbReference type="EMBL" id="TCV92047.1"/>
    </source>
</evidence>
<evidence type="ECO:0000256" key="7">
    <source>
        <dbReference type="ARBA" id="ARBA00022692"/>
    </source>
</evidence>
<evidence type="ECO:0000259" key="22">
    <source>
        <dbReference type="PROSITE" id="PS50894"/>
    </source>
</evidence>
<gene>
    <name evidence="23" type="ORF">EC912_10838</name>
</gene>
<keyword evidence="5 17" id="KW-0597">Phosphoprotein</keyword>
<dbReference type="Gene3D" id="3.40.50.2300">
    <property type="match status" value="1"/>
</dbReference>
<dbReference type="InterPro" id="IPR003594">
    <property type="entry name" value="HATPase_dom"/>
</dbReference>
<comment type="subcellular location">
    <subcellularLocation>
        <location evidence="2">Cell inner membrane</location>
        <topology evidence="2">Multi-pass membrane protein</topology>
    </subcellularLocation>
</comment>
<dbReference type="GO" id="GO:0000155">
    <property type="term" value="F:phosphorelay sensor kinase activity"/>
    <property type="evidence" value="ECO:0007669"/>
    <property type="project" value="InterPro"/>
</dbReference>
<dbReference type="GO" id="GO:0005524">
    <property type="term" value="F:ATP binding"/>
    <property type="evidence" value="ECO:0007669"/>
    <property type="project" value="UniProtKB-KW"/>
</dbReference>
<dbReference type="SUPFAM" id="SSF47384">
    <property type="entry name" value="Homodimeric domain of signal transducing histidine kinase"/>
    <property type="match status" value="1"/>
</dbReference>
<dbReference type="PROSITE" id="PS50894">
    <property type="entry name" value="HPT"/>
    <property type="match status" value="1"/>
</dbReference>
<keyword evidence="8" id="KW-0547">Nucleotide-binding</keyword>
<organism evidence="23 24">
    <name type="scientific">Luteibacter rhizovicinus</name>
    <dbReference type="NCBI Taxonomy" id="242606"/>
    <lineage>
        <taxon>Bacteria</taxon>
        <taxon>Pseudomonadati</taxon>
        <taxon>Pseudomonadota</taxon>
        <taxon>Gammaproteobacteria</taxon>
        <taxon>Lysobacterales</taxon>
        <taxon>Rhodanobacteraceae</taxon>
        <taxon>Luteibacter</taxon>
    </lineage>
</organism>
<feature type="domain" description="Response regulatory" evidence="21">
    <location>
        <begin position="953"/>
        <end position="1071"/>
    </location>
</feature>
<dbReference type="InterPro" id="IPR036890">
    <property type="entry name" value="HATPase_C_sf"/>
</dbReference>
<dbReference type="Gene3D" id="1.10.287.130">
    <property type="match status" value="1"/>
</dbReference>
<evidence type="ECO:0000313" key="24">
    <source>
        <dbReference type="Proteomes" id="UP000295645"/>
    </source>
</evidence>
<feature type="domain" description="HPt" evidence="22">
    <location>
        <begin position="1092"/>
        <end position="1189"/>
    </location>
</feature>
<dbReference type="CDD" id="cd16922">
    <property type="entry name" value="HATPase_EvgS-ArcB-TorS-like"/>
    <property type="match status" value="1"/>
</dbReference>
<feature type="signal peptide" evidence="19">
    <location>
        <begin position="1"/>
        <end position="21"/>
    </location>
</feature>